<evidence type="ECO:0000313" key="1">
    <source>
        <dbReference type="EMBL" id="GKX64932.1"/>
    </source>
</evidence>
<organism evidence="1 2">
    <name type="scientific">Inconstantimicrobium mannanitabidum</name>
    <dbReference type="NCBI Taxonomy" id="1604901"/>
    <lineage>
        <taxon>Bacteria</taxon>
        <taxon>Bacillati</taxon>
        <taxon>Bacillota</taxon>
        <taxon>Clostridia</taxon>
        <taxon>Eubacteriales</taxon>
        <taxon>Clostridiaceae</taxon>
        <taxon>Inconstantimicrobium</taxon>
    </lineage>
</organism>
<accession>A0ACB5R6V7</accession>
<keyword evidence="2" id="KW-1185">Reference proteome</keyword>
<evidence type="ECO:0000313" key="2">
    <source>
        <dbReference type="Proteomes" id="UP001058074"/>
    </source>
</evidence>
<name>A0ACB5R6V7_9CLOT</name>
<proteinExistence type="predicted"/>
<sequence>MEIEKAIRKQKQSNNIFITTMLLLFFLLPIIVFLSGKTQFIFLLALIILELLIVLGIIANINNGALWFVCNNNRLKIKTGTFRNENLVLCDKVVLVHTEHCKEDMEIIVVTTVKVRNKYMKPIIEKNFLRKYPNVEAYYKKIRKVSSNNIYYYTAIKKGGLIKYKLLNVIYVNCVKASFTDDAIENIKISRGQKKI</sequence>
<protein>
    <submittedName>
        <fullName evidence="1">Uncharacterized protein</fullName>
    </submittedName>
</protein>
<comment type="caution">
    <text evidence="1">The sequence shown here is derived from an EMBL/GenBank/DDBJ whole genome shotgun (WGS) entry which is preliminary data.</text>
</comment>
<dbReference type="Proteomes" id="UP001058074">
    <property type="component" value="Unassembled WGS sequence"/>
</dbReference>
<gene>
    <name evidence="1" type="ORF">rsdtw13_01900</name>
</gene>
<dbReference type="EMBL" id="BROD01000001">
    <property type="protein sequence ID" value="GKX64932.1"/>
    <property type="molecule type" value="Genomic_DNA"/>
</dbReference>
<reference evidence="1" key="1">
    <citation type="journal article" date="2025" name="Int. J. Syst. Evol. Microbiol.">
        <title>Inconstantimicrobium mannanitabidum sp. nov., a novel member of the family Clostridiaceae isolated from anoxic soil under the treatment of reductive soil disinfestation.</title>
        <authorList>
            <person name="Ueki A."/>
            <person name="Tonouchi A."/>
            <person name="Honma S."/>
            <person name="Kaku N."/>
            <person name="Ueki K."/>
        </authorList>
    </citation>
    <scope>NUCLEOTIDE SEQUENCE</scope>
    <source>
        <strain evidence="1">TW13</strain>
    </source>
</reference>